<evidence type="ECO:0000313" key="1">
    <source>
        <dbReference type="EMBL" id="PVV05444.1"/>
    </source>
</evidence>
<dbReference type="InterPro" id="IPR013745">
    <property type="entry name" value="Bit61/PRR5"/>
</dbReference>
<protein>
    <submittedName>
        <fullName evidence="1">Uncharacterized protein</fullName>
    </submittedName>
</protein>
<dbReference type="Pfam" id="PF08539">
    <property type="entry name" value="HbrB"/>
    <property type="match status" value="1"/>
</dbReference>
<organism evidence="1 2">
    <name type="scientific">Smittium megazygosporum</name>
    <dbReference type="NCBI Taxonomy" id="133381"/>
    <lineage>
        <taxon>Eukaryota</taxon>
        <taxon>Fungi</taxon>
        <taxon>Fungi incertae sedis</taxon>
        <taxon>Zoopagomycota</taxon>
        <taxon>Kickxellomycotina</taxon>
        <taxon>Harpellomycetes</taxon>
        <taxon>Harpellales</taxon>
        <taxon>Legeriomycetaceae</taxon>
        <taxon>Smittium</taxon>
    </lineage>
</organism>
<dbReference type="OrthoDB" id="5600230at2759"/>
<dbReference type="EMBL" id="MBFS01000004">
    <property type="protein sequence ID" value="PVV05444.1"/>
    <property type="molecule type" value="Genomic_DNA"/>
</dbReference>
<proteinExistence type="predicted"/>
<sequence>MVGYITEKWKIYYGMILPALEAVFLPIRLEFKEAIVSKFSGEIDIRVLMLDAFKNDIFALFMPHIEEFVSIFNLYKSEGNINDIARQFPDERSDQNSFEQNDISYLRSVDEDFRVLIQMITVLCEVSSVLINKEMFDLAVRIRRFH</sequence>
<reference evidence="1 2" key="1">
    <citation type="journal article" date="2018" name="MBio">
        <title>Comparative Genomics Reveals the Core Gene Toolbox for the Fungus-Insect Symbiosis.</title>
        <authorList>
            <person name="Wang Y."/>
            <person name="Stata M."/>
            <person name="Wang W."/>
            <person name="Stajich J.E."/>
            <person name="White M.M."/>
            <person name="Moncalvo J.M."/>
        </authorList>
    </citation>
    <scope>NUCLEOTIDE SEQUENCE [LARGE SCALE GENOMIC DNA]</scope>
    <source>
        <strain evidence="1 2">SC-DP-2</strain>
    </source>
</reference>
<gene>
    <name evidence="1" type="ORF">BB560_000036</name>
</gene>
<accession>A0A2T9ZLH0</accession>
<keyword evidence="2" id="KW-1185">Reference proteome</keyword>
<comment type="caution">
    <text evidence="1">The sequence shown here is derived from an EMBL/GenBank/DDBJ whole genome shotgun (WGS) entry which is preliminary data.</text>
</comment>
<evidence type="ECO:0000313" key="2">
    <source>
        <dbReference type="Proteomes" id="UP000245609"/>
    </source>
</evidence>
<dbReference type="Proteomes" id="UP000245609">
    <property type="component" value="Unassembled WGS sequence"/>
</dbReference>
<dbReference type="AlphaFoldDB" id="A0A2T9ZLH0"/>
<name>A0A2T9ZLH0_9FUNG</name>